<evidence type="ECO:0008006" key="4">
    <source>
        <dbReference type="Google" id="ProtNLM"/>
    </source>
</evidence>
<accession>A0A5B2WTR8</accession>
<proteinExistence type="predicted"/>
<evidence type="ECO:0000313" key="2">
    <source>
        <dbReference type="EMBL" id="KAA2254092.1"/>
    </source>
</evidence>
<dbReference type="EMBL" id="VUOB01000063">
    <property type="protein sequence ID" value="KAA2254092.1"/>
    <property type="molecule type" value="Genomic_DNA"/>
</dbReference>
<gene>
    <name evidence="2" type="ORF">F0L68_31265</name>
</gene>
<comment type="caution">
    <text evidence="2">The sequence shown here is derived from an EMBL/GenBank/DDBJ whole genome shotgun (WGS) entry which is preliminary data.</text>
</comment>
<dbReference type="RefSeq" id="WP_149853457.1">
    <property type="nucleotide sequence ID" value="NZ_VUOB01000063.1"/>
</dbReference>
<name>A0A5B2WTR8_9PSEU</name>
<evidence type="ECO:0000313" key="3">
    <source>
        <dbReference type="Proteomes" id="UP000323454"/>
    </source>
</evidence>
<feature type="region of interest" description="Disordered" evidence="1">
    <location>
        <begin position="92"/>
        <end position="111"/>
    </location>
</feature>
<keyword evidence="3" id="KW-1185">Reference proteome</keyword>
<dbReference type="GO" id="GO:0009306">
    <property type="term" value="P:protein secretion"/>
    <property type="evidence" value="ECO:0007669"/>
    <property type="project" value="InterPro"/>
</dbReference>
<dbReference type="Proteomes" id="UP000323454">
    <property type="component" value="Unassembled WGS sequence"/>
</dbReference>
<dbReference type="AlphaFoldDB" id="A0A5B2WTR8"/>
<reference evidence="2 3" key="2">
    <citation type="submission" date="2019-09" db="EMBL/GenBank/DDBJ databases">
        <authorList>
            <person name="Jin C."/>
        </authorList>
    </citation>
    <scope>NUCLEOTIDE SEQUENCE [LARGE SCALE GENOMIC DNA]</scope>
    <source>
        <strain evidence="2 3">AN110305</strain>
    </source>
</reference>
<evidence type="ECO:0000256" key="1">
    <source>
        <dbReference type="SAM" id="MobiDB-lite"/>
    </source>
</evidence>
<reference evidence="2 3" key="1">
    <citation type="submission" date="2019-09" db="EMBL/GenBank/DDBJ databases">
        <title>Goodfellowia gen. nov., a new genus of the Pseudonocardineae related to Actinoalloteichus, containing Goodfellowia coeruleoviolacea gen. nov., comb. nov. gen. nov., comb. nov.</title>
        <authorList>
            <person name="Labeda D."/>
        </authorList>
    </citation>
    <scope>NUCLEOTIDE SEQUENCE [LARGE SCALE GENOMIC DNA]</scope>
    <source>
        <strain evidence="2 3">AN110305</strain>
    </source>
</reference>
<dbReference type="InterPro" id="IPR022536">
    <property type="entry name" value="EspC"/>
</dbReference>
<dbReference type="Pfam" id="PF10824">
    <property type="entry name" value="T7SS_ESX_EspC"/>
    <property type="match status" value="1"/>
</dbReference>
<protein>
    <recommendedName>
        <fullName evidence="4">Excreted virulence factor EspC, type VII ESX diderm</fullName>
    </recommendedName>
</protein>
<organism evidence="2 3">
    <name type="scientific">Solihabitans fulvus</name>
    <dbReference type="NCBI Taxonomy" id="1892852"/>
    <lineage>
        <taxon>Bacteria</taxon>
        <taxon>Bacillati</taxon>
        <taxon>Actinomycetota</taxon>
        <taxon>Actinomycetes</taxon>
        <taxon>Pseudonocardiales</taxon>
        <taxon>Pseudonocardiaceae</taxon>
        <taxon>Solihabitans</taxon>
    </lineage>
</organism>
<sequence>MTGPGGGGFETDPQQLRNAAAMLDAASAALEVTDAQIQQGAVGSVAFGASGQAETVAEQWMLALSARASEAAELNGATTRLADRLRAAADNYERSDTGNQHLMNTVDPAHS</sequence>